<proteinExistence type="inferred from homology"/>
<gene>
    <name evidence="17" type="primary">agmo</name>
    <name evidence="17" type="ORF">NPIL_323731</name>
</gene>
<protein>
    <recommendedName>
        <fullName evidence="12">Alkylglycerol monooxygenase</fullName>
        <ecNumber evidence="11">1.14.16.5</ecNumber>
    </recommendedName>
</protein>
<feature type="domain" description="Fatty acid hydroxylase" evidence="15">
    <location>
        <begin position="108"/>
        <end position="240"/>
    </location>
</feature>
<dbReference type="PANTHER" id="PTHR21624:SF1">
    <property type="entry name" value="ALKYLGLYCEROL MONOOXYGENASE"/>
    <property type="match status" value="1"/>
</dbReference>
<dbReference type="GO" id="GO:0005506">
    <property type="term" value="F:iron ion binding"/>
    <property type="evidence" value="ECO:0007669"/>
    <property type="project" value="InterPro"/>
</dbReference>
<evidence type="ECO:0000256" key="6">
    <source>
        <dbReference type="ARBA" id="ARBA00023002"/>
    </source>
</evidence>
<dbReference type="GO" id="GO:0008610">
    <property type="term" value="P:lipid biosynthetic process"/>
    <property type="evidence" value="ECO:0007669"/>
    <property type="project" value="InterPro"/>
</dbReference>
<comment type="similarity">
    <text evidence="10">Belongs to the sterol desaturase family. TMEM195 subfamily.</text>
</comment>
<evidence type="ECO:0000256" key="8">
    <source>
        <dbReference type="ARBA" id="ARBA00023098"/>
    </source>
</evidence>
<feature type="transmembrane region" description="Helical" evidence="14">
    <location>
        <begin position="105"/>
        <end position="122"/>
    </location>
</feature>
<evidence type="ECO:0000313" key="17">
    <source>
        <dbReference type="EMBL" id="GFU23417.1"/>
    </source>
</evidence>
<keyword evidence="9 14" id="KW-0472">Membrane</keyword>
<dbReference type="EMBL" id="BMAW01031943">
    <property type="protein sequence ID" value="GFU23417.1"/>
    <property type="molecule type" value="Genomic_DNA"/>
</dbReference>
<evidence type="ECO:0000256" key="5">
    <source>
        <dbReference type="ARBA" id="ARBA00022989"/>
    </source>
</evidence>
<feature type="transmembrane region" description="Helical" evidence="14">
    <location>
        <begin position="418"/>
        <end position="440"/>
    </location>
</feature>
<dbReference type="InterPro" id="IPR006694">
    <property type="entry name" value="Fatty_acid_hydroxylase"/>
</dbReference>
<sequence length="448" mass="52647">MEYSPLETLGYLFYAVNPNRTTYVKVEEVPNYIIEVVPWFITFLVVERFFLLLKKKPMRVNDFLGSASQGLMTEISRLVLDGWKFAAYIYIYSHWRIVTLPWDSLWTWFIALIAADFLYYWTHRASHEINLIWAAHQVHHSSEDYTLSTALRQSVLLSQLLWILYLPVALIVPPAPFLVHFQLNFIYQFWLHTELIKSIGPLEYILNTASHHRVHHGRNRYCIDKNYAGFLIIWDRMFGTFEAEKEQVVYGTVSSINTFEPLYIQFGDTVNLLKKAWSANGLRYKLSTIFKGPGWSPGKPWLGDTADIPEIQFPVKKYDPYLPFWCILYSIGHFALVPLVYIELQKYQHFIPPMVLYGAVAYLIFTLTSLGCFLEQRSYAPWLESLRCLLYVVLDYYFISCPMFSILKFEHHMIFLKIIRGLFLVSGIIWLKIFIGNWTIKISSKKLK</sequence>
<comment type="cofactor">
    <cofactor evidence="1">
        <name>Fe cation</name>
        <dbReference type="ChEBI" id="CHEBI:24875"/>
    </cofactor>
</comment>
<evidence type="ECO:0000256" key="9">
    <source>
        <dbReference type="ARBA" id="ARBA00023136"/>
    </source>
</evidence>
<dbReference type="InterPro" id="IPR051689">
    <property type="entry name" value="Sterol_desaturase/TMEM195"/>
</dbReference>
<evidence type="ECO:0000259" key="15">
    <source>
        <dbReference type="Pfam" id="PF04116"/>
    </source>
</evidence>
<keyword evidence="8" id="KW-0443">Lipid metabolism</keyword>
<keyword evidence="18" id="KW-1185">Reference proteome</keyword>
<comment type="catalytic activity">
    <reaction evidence="13">
        <text>1-O-(1,2-saturated-alkyl)-sn-glycerol + (6R)-L-erythro-5,6,7,8-tetrahydrobiopterin + O2 = a 1-(1-hydroxyalkyl)-sn-glycerol + (6R)-L-erythro-6,7-dihydrobiopterin + H2O</text>
        <dbReference type="Rhea" id="RHEA:36255"/>
        <dbReference type="ChEBI" id="CHEBI:15377"/>
        <dbReference type="ChEBI" id="CHEBI:15379"/>
        <dbReference type="ChEBI" id="CHEBI:43120"/>
        <dbReference type="ChEBI" id="CHEBI:59560"/>
        <dbReference type="ChEBI" id="CHEBI:73418"/>
        <dbReference type="ChEBI" id="CHEBI:83957"/>
        <dbReference type="EC" id="1.14.16.5"/>
    </reaction>
</comment>
<dbReference type="EC" id="1.14.16.5" evidence="11"/>
<dbReference type="GO" id="GO:0006643">
    <property type="term" value="P:membrane lipid metabolic process"/>
    <property type="evidence" value="ECO:0007669"/>
    <property type="project" value="TreeGrafter"/>
</dbReference>
<organism evidence="17 18">
    <name type="scientific">Nephila pilipes</name>
    <name type="common">Giant wood spider</name>
    <name type="synonym">Nephila maculata</name>
    <dbReference type="NCBI Taxonomy" id="299642"/>
    <lineage>
        <taxon>Eukaryota</taxon>
        <taxon>Metazoa</taxon>
        <taxon>Ecdysozoa</taxon>
        <taxon>Arthropoda</taxon>
        <taxon>Chelicerata</taxon>
        <taxon>Arachnida</taxon>
        <taxon>Araneae</taxon>
        <taxon>Araneomorphae</taxon>
        <taxon>Entelegynae</taxon>
        <taxon>Araneoidea</taxon>
        <taxon>Nephilidae</taxon>
        <taxon>Nephila</taxon>
    </lineage>
</organism>
<feature type="transmembrane region" description="Helical" evidence="14">
    <location>
        <begin position="386"/>
        <end position="406"/>
    </location>
</feature>
<feature type="transmembrane region" description="Helical" evidence="14">
    <location>
        <begin position="32"/>
        <end position="53"/>
    </location>
</feature>
<feature type="transmembrane region" description="Helical" evidence="14">
    <location>
        <begin position="321"/>
        <end position="342"/>
    </location>
</feature>
<dbReference type="InterPro" id="IPR056853">
    <property type="entry name" value="AGMP_C"/>
</dbReference>
<feature type="transmembrane region" description="Helical" evidence="14">
    <location>
        <begin position="160"/>
        <end position="179"/>
    </location>
</feature>
<dbReference type="OrthoDB" id="6354873at2759"/>
<dbReference type="Pfam" id="PF04116">
    <property type="entry name" value="FA_hydroxylase"/>
    <property type="match status" value="1"/>
</dbReference>
<accession>A0A8X6QF72</accession>
<dbReference type="GO" id="GO:0050479">
    <property type="term" value="F:glyceryl-ether monooxygenase activity"/>
    <property type="evidence" value="ECO:0007669"/>
    <property type="project" value="UniProtKB-EC"/>
</dbReference>
<keyword evidence="6" id="KW-0560">Oxidoreductase</keyword>
<dbReference type="Proteomes" id="UP000887013">
    <property type="component" value="Unassembled WGS sequence"/>
</dbReference>
<keyword evidence="3 14" id="KW-0812">Transmembrane</keyword>
<keyword evidence="5 14" id="KW-1133">Transmembrane helix</keyword>
<comment type="caution">
    <text evidence="17">The sequence shown here is derived from an EMBL/GenBank/DDBJ whole genome shotgun (WGS) entry which is preliminary data.</text>
</comment>
<evidence type="ECO:0000313" key="18">
    <source>
        <dbReference type="Proteomes" id="UP000887013"/>
    </source>
</evidence>
<evidence type="ECO:0000256" key="10">
    <source>
        <dbReference type="ARBA" id="ARBA00038190"/>
    </source>
</evidence>
<keyword evidence="7" id="KW-0408">Iron</keyword>
<dbReference type="Pfam" id="PF24858">
    <property type="entry name" value="AGMP_C"/>
    <property type="match status" value="1"/>
</dbReference>
<keyword evidence="17" id="KW-0503">Monooxygenase</keyword>
<dbReference type="PANTHER" id="PTHR21624">
    <property type="entry name" value="STEROL DESATURASE-RELATED PROTEIN"/>
    <property type="match status" value="1"/>
</dbReference>
<dbReference type="AlphaFoldDB" id="A0A8X6QF72"/>
<evidence type="ECO:0000256" key="12">
    <source>
        <dbReference type="ARBA" id="ARBA00040992"/>
    </source>
</evidence>
<evidence type="ECO:0000256" key="2">
    <source>
        <dbReference type="ARBA" id="ARBA00004477"/>
    </source>
</evidence>
<evidence type="ECO:0000256" key="1">
    <source>
        <dbReference type="ARBA" id="ARBA00001962"/>
    </source>
</evidence>
<evidence type="ECO:0000256" key="7">
    <source>
        <dbReference type="ARBA" id="ARBA00023004"/>
    </source>
</evidence>
<comment type="subcellular location">
    <subcellularLocation>
        <location evidence="2">Endoplasmic reticulum membrane</location>
        <topology evidence="2">Multi-pass membrane protein</topology>
    </subcellularLocation>
</comment>
<reference evidence="17" key="1">
    <citation type="submission" date="2020-08" db="EMBL/GenBank/DDBJ databases">
        <title>Multicomponent nature underlies the extraordinary mechanical properties of spider dragline silk.</title>
        <authorList>
            <person name="Kono N."/>
            <person name="Nakamura H."/>
            <person name="Mori M."/>
            <person name="Yoshida Y."/>
            <person name="Ohtoshi R."/>
            <person name="Malay A.D."/>
            <person name="Moran D.A.P."/>
            <person name="Tomita M."/>
            <person name="Numata K."/>
            <person name="Arakawa K."/>
        </authorList>
    </citation>
    <scope>NUCLEOTIDE SEQUENCE</scope>
</reference>
<evidence type="ECO:0000256" key="13">
    <source>
        <dbReference type="ARBA" id="ARBA00047556"/>
    </source>
</evidence>
<dbReference type="GO" id="GO:0005789">
    <property type="term" value="C:endoplasmic reticulum membrane"/>
    <property type="evidence" value="ECO:0007669"/>
    <property type="project" value="UniProtKB-SubCell"/>
</dbReference>
<evidence type="ECO:0000259" key="16">
    <source>
        <dbReference type="Pfam" id="PF24858"/>
    </source>
</evidence>
<feature type="domain" description="Alkylglycerol monooxygenase C-terminal" evidence="16">
    <location>
        <begin position="328"/>
        <end position="409"/>
    </location>
</feature>
<name>A0A8X6QF72_NEPPI</name>
<evidence type="ECO:0000256" key="4">
    <source>
        <dbReference type="ARBA" id="ARBA00022824"/>
    </source>
</evidence>
<evidence type="ECO:0000256" key="11">
    <source>
        <dbReference type="ARBA" id="ARBA00039026"/>
    </source>
</evidence>
<evidence type="ECO:0000256" key="3">
    <source>
        <dbReference type="ARBA" id="ARBA00022692"/>
    </source>
</evidence>
<keyword evidence="4" id="KW-0256">Endoplasmic reticulum</keyword>
<feature type="transmembrane region" description="Helical" evidence="14">
    <location>
        <begin position="354"/>
        <end position="374"/>
    </location>
</feature>
<evidence type="ECO:0000256" key="14">
    <source>
        <dbReference type="SAM" id="Phobius"/>
    </source>
</evidence>